<reference evidence="1 2" key="1">
    <citation type="submission" date="2023-07" db="EMBL/GenBank/DDBJ databases">
        <title>Genomic Encyclopedia of Type Strains, Phase IV (KMG-IV): sequencing the most valuable type-strain genomes for metagenomic binning, comparative biology and taxonomic classification.</title>
        <authorList>
            <person name="Goeker M."/>
        </authorList>
    </citation>
    <scope>NUCLEOTIDE SEQUENCE [LARGE SCALE GENOMIC DNA]</scope>
    <source>
        <strain evidence="1 2">DSM 23494</strain>
    </source>
</reference>
<accession>A0ABU0AM26</accession>
<evidence type="ECO:0000313" key="2">
    <source>
        <dbReference type="Proteomes" id="UP001238088"/>
    </source>
</evidence>
<sequence>MFIFREKNLLHVKHEKGYPLITIQSAKNI</sequence>
<keyword evidence="2" id="KW-1185">Reference proteome</keyword>
<comment type="caution">
    <text evidence="1">The sequence shown here is derived from an EMBL/GenBank/DDBJ whole genome shotgun (WGS) entry which is preliminary data.</text>
</comment>
<organism evidence="1 2">
    <name type="scientific">Cytobacillus purgationiresistens</name>
    <dbReference type="NCBI Taxonomy" id="863449"/>
    <lineage>
        <taxon>Bacteria</taxon>
        <taxon>Bacillati</taxon>
        <taxon>Bacillota</taxon>
        <taxon>Bacilli</taxon>
        <taxon>Bacillales</taxon>
        <taxon>Bacillaceae</taxon>
        <taxon>Cytobacillus</taxon>
    </lineage>
</organism>
<protein>
    <submittedName>
        <fullName evidence="1">Uncharacterized protein</fullName>
    </submittedName>
</protein>
<evidence type="ECO:0000313" key="1">
    <source>
        <dbReference type="EMBL" id="MDQ0272100.1"/>
    </source>
</evidence>
<proteinExistence type="predicted"/>
<dbReference type="EMBL" id="JAUSUB010000020">
    <property type="protein sequence ID" value="MDQ0272100.1"/>
    <property type="molecule type" value="Genomic_DNA"/>
</dbReference>
<dbReference type="Proteomes" id="UP001238088">
    <property type="component" value="Unassembled WGS sequence"/>
</dbReference>
<gene>
    <name evidence="1" type="ORF">J2S17_003992</name>
</gene>
<name>A0ABU0AM26_9BACI</name>